<proteinExistence type="predicted"/>
<gene>
    <name evidence="2" type="ORF">QBC46DRAFT_387212</name>
</gene>
<comment type="caution">
    <text evidence="2">The sequence shown here is derived from an EMBL/GenBank/DDBJ whole genome shotgun (WGS) entry which is preliminary data.</text>
</comment>
<dbReference type="EMBL" id="MU853806">
    <property type="protein sequence ID" value="KAK3939761.1"/>
    <property type="molecule type" value="Genomic_DNA"/>
</dbReference>
<evidence type="ECO:0000313" key="2">
    <source>
        <dbReference type="EMBL" id="KAK3939761.1"/>
    </source>
</evidence>
<keyword evidence="3" id="KW-1185">Reference proteome</keyword>
<sequence>MRRERRQGENEKGALYVSYGSYNISVARLTDDGVPQKMTKLLYTYPPCYTHPLLMSTSRATGCARGIALITYSPRKWQMGRAGARVGQPLGTYTMRRFVITSTSPVDGTGHPDNTRRSLAGGKGRRSDTWHTTTVTTGLFSARNTLTRRILSPHSSGTFHLDVSGLRDGDRDRRAYIGVSRDGSNDMSGHGGRPTPGQPHSNGATPSNGTVAGNGHRARRQHVDGLVDAHCG</sequence>
<feature type="compositionally biased region" description="Basic and acidic residues" evidence="1">
    <location>
        <begin position="221"/>
        <end position="232"/>
    </location>
</feature>
<organism evidence="2 3">
    <name type="scientific">Diplogelasinospora grovesii</name>
    <dbReference type="NCBI Taxonomy" id="303347"/>
    <lineage>
        <taxon>Eukaryota</taxon>
        <taxon>Fungi</taxon>
        <taxon>Dikarya</taxon>
        <taxon>Ascomycota</taxon>
        <taxon>Pezizomycotina</taxon>
        <taxon>Sordariomycetes</taxon>
        <taxon>Sordariomycetidae</taxon>
        <taxon>Sordariales</taxon>
        <taxon>Diplogelasinosporaceae</taxon>
        <taxon>Diplogelasinospora</taxon>
    </lineage>
</organism>
<accession>A0AAN6N723</accession>
<dbReference type="Proteomes" id="UP001303473">
    <property type="component" value="Unassembled WGS sequence"/>
</dbReference>
<dbReference type="AlphaFoldDB" id="A0AAN6N723"/>
<name>A0AAN6N723_9PEZI</name>
<feature type="region of interest" description="Disordered" evidence="1">
    <location>
        <begin position="179"/>
        <end position="232"/>
    </location>
</feature>
<feature type="compositionally biased region" description="Polar residues" evidence="1">
    <location>
        <begin position="198"/>
        <end position="211"/>
    </location>
</feature>
<feature type="region of interest" description="Disordered" evidence="1">
    <location>
        <begin position="103"/>
        <end position="130"/>
    </location>
</feature>
<dbReference type="Gene3D" id="2.60.120.200">
    <property type="match status" value="1"/>
</dbReference>
<evidence type="ECO:0000256" key="1">
    <source>
        <dbReference type="SAM" id="MobiDB-lite"/>
    </source>
</evidence>
<protein>
    <submittedName>
        <fullName evidence="2">Uncharacterized protein</fullName>
    </submittedName>
</protein>
<reference evidence="3" key="1">
    <citation type="journal article" date="2023" name="Mol. Phylogenet. Evol.">
        <title>Genome-scale phylogeny and comparative genomics of the fungal order Sordariales.</title>
        <authorList>
            <person name="Hensen N."/>
            <person name="Bonometti L."/>
            <person name="Westerberg I."/>
            <person name="Brannstrom I.O."/>
            <person name="Guillou S."/>
            <person name="Cros-Aarteil S."/>
            <person name="Calhoun S."/>
            <person name="Haridas S."/>
            <person name="Kuo A."/>
            <person name="Mondo S."/>
            <person name="Pangilinan J."/>
            <person name="Riley R."/>
            <person name="LaButti K."/>
            <person name="Andreopoulos B."/>
            <person name="Lipzen A."/>
            <person name="Chen C."/>
            <person name="Yan M."/>
            <person name="Daum C."/>
            <person name="Ng V."/>
            <person name="Clum A."/>
            <person name="Steindorff A."/>
            <person name="Ohm R.A."/>
            <person name="Martin F."/>
            <person name="Silar P."/>
            <person name="Natvig D.O."/>
            <person name="Lalanne C."/>
            <person name="Gautier V."/>
            <person name="Ament-Velasquez S.L."/>
            <person name="Kruys A."/>
            <person name="Hutchinson M.I."/>
            <person name="Powell A.J."/>
            <person name="Barry K."/>
            <person name="Miller A.N."/>
            <person name="Grigoriev I.V."/>
            <person name="Debuchy R."/>
            <person name="Gladieux P."/>
            <person name="Hiltunen Thoren M."/>
            <person name="Johannesson H."/>
        </authorList>
    </citation>
    <scope>NUCLEOTIDE SEQUENCE [LARGE SCALE GENOMIC DNA]</scope>
    <source>
        <strain evidence="3">CBS 340.73</strain>
    </source>
</reference>
<evidence type="ECO:0000313" key="3">
    <source>
        <dbReference type="Proteomes" id="UP001303473"/>
    </source>
</evidence>